<dbReference type="OrthoDB" id="10412876at2759"/>
<accession>M2TCJ8</accession>
<reference evidence="2" key="2">
    <citation type="journal article" date="2013" name="PLoS Genet.">
        <title>Comparative genome structure, secondary metabolite, and effector coding capacity across Cochliobolus pathogens.</title>
        <authorList>
            <person name="Condon B.J."/>
            <person name="Leng Y."/>
            <person name="Wu D."/>
            <person name="Bushley K.E."/>
            <person name="Ohm R.A."/>
            <person name="Otillar R."/>
            <person name="Martin J."/>
            <person name="Schackwitz W."/>
            <person name="Grimwood J."/>
            <person name="MohdZainudin N."/>
            <person name="Xue C."/>
            <person name="Wang R."/>
            <person name="Manning V.A."/>
            <person name="Dhillon B."/>
            <person name="Tu Z.J."/>
            <person name="Steffenson B.J."/>
            <person name="Salamov A."/>
            <person name="Sun H."/>
            <person name="Lowry S."/>
            <person name="LaButti K."/>
            <person name="Han J."/>
            <person name="Copeland A."/>
            <person name="Lindquist E."/>
            <person name="Barry K."/>
            <person name="Schmutz J."/>
            <person name="Baker S.E."/>
            <person name="Ciuffetti L.M."/>
            <person name="Grigoriev I.V."/>
            <person name="Zhong S."/>
            <person name="Turgeon B.G."/>
        </authorList>
    </citation>
    <scope>NUCLEOTIDE SEQUENCE [LARGE SCALE GENOMIC DNA]</scope>
    <source>
        <strain evidence="2">C5 / ATCC 48332 / race O</strain>
    </source>
</reference>
<keyword evidence="2" id="KW-1185">Reference proteome</keyword>
<proteinExistence type="predicted"/>
<name>M2TCJ8_COCH5</name>
<sequence length="51" mass="5759">MSHTVWAPGTVTAHLAWISSNHNFHLYGSIVRFRKVHKLCVIGNCIVLVLM</sequence>
<dbReference type="EMBL" id="KB445571">
    <property type="protein sequence ID" value="EMD95260.1"/>
    <property type="molecule type" value="Genomic_DNA"/>
</dbReference>
<protein>
    <submittedName>
        <fullName evidence="1">Uncharacterized protein</fullName>
    </submittedName>
</protein>
<dbReference type="HOGENOM" id="CLU_3106200_0_0_1"/>
<reference evidence="1 2" key="1">
    <citation type="journal article" date="2012" name="PLoS Pathog.">
        <title>Diverse lifestyles and strategies of plant pathogenesis encoded in the genomes of eighteen Dothideomycetes fungi.</title>
        <authorList>
            <person name="Ohm R.A."/>
            <person name="Feau N."/>
            <person name="Henrissat B."/>
            <person name="Schoch C.L."/>
            <person name="Horwitz B.A."/>
            <person name="Barry K.W."/>
            <person name="Condon B.J."/>
            <person name="Copeland A.C."/>
            <person name="Dhillon B."/>
            <person name="Glaser F."/>
            <person name="Hesse C.N."/>
            <person name="Kosti I."/>
            <person name="LaButti K."/>
            <person name="Lindquist E.A."/>
            <person name="Lucas S."/>
            <person name="Salamov A.A."/>
            <person name="Bradshaw R.E."/>
            <person name="Ciuffetti L."/>
            <person name="Hamelin R.C."/>
            <person name="Kema G.H.J."/>
            <person name="Lawrence C."/>
            <person name="Scott J.A."/>
            <person name="Spatafora J.W."/>
            <person name="Turgeon B.G."/>
            <person name="de Wit P.J.G.M."/>
            <person name="Zhong S."/>
            <person name="Goodwin S.B."/>
            <person name="Grigoriev I.V."/>
        </authorList>
    </citation>
    <scope>NUCLEOTIDE SEQUENCE [LARGE SCALE GENOMIC DNA]</scope>
    <source>
        <strain evidence="2">C5 / ATCC 48332 / race O</strain>
    </source>
</reference>
<evidence type="ECO:0000313" key="1">
    <source>
        <dbReference type="EMBL" id="EMD95260.1"/>
    </source>
</evidence>
<dbReference type="Proteomes" id="UP000016936">
    <property type="component" value="Unassembled WGS sequence"/>
</dbReference>
<gene>
    <name evidence="1" type="ORF">COCHEDRAFT_1211222</name>
</gene>
<dbReference type="AlphaFoldDB" id="M2TCJ8"/>
<evidence type="ECO:0000313" key="2">
    <source>
        <dbReference type="Proteomes" id="UP000016936"/>
    </source>
</evidence>
<organism evidence="1 2">
    <name type="scientific">Cochliobolus heterostrophus (strain C5 / ATCC 48332 / race O)</name>
    <name type="common">Southern corn leaf blight fungus</name>
    <name type="synonym">Bipolaris maydis</name>
    <dbReference type="NCBI Taxonomy" id="701091"/>
    <lineage>
        <taxon>Eukaryota</taxon>
        <taxon>Fungi</taxon>
        <taxon>Dikarya</taxon>
        <taxon>Ascomycota</taxon>
        <taxon>Pezizomycotina</taxon>
        <taxon>Dothideomycetes</taxon>
        <taxon>Pleosporomycetidae</taxon>
        <taxon>Pleosporales</taxon>
        <taxon>Pleosporineae</taxon>
        <taxon>Pleosporaceae</taxon>
        <taxon>Bipolaris</taxon>
    </lineage>
</organism>